<keyword evidence="4" id="KW-0808">Transferase</keyword>
<evidence type="ECO:0000313" key="8">
    <source>
        <dbReference type="Proteomes" id="UP001501725"/>
    </source>
</evidence>
<keyword evidence="8" id="KW-1185">Reference proteome</keyword>
<dbReference type="Proteomes" id="UP001501725">
    <property type="component" value="Unassembled WGS sequence"/>
</dbReference>
<dbReference type="InterPro" id="IPR004960">
    <property type="entry name" value="LipA_acyltrans"/>
</dbReference>
<sequence>MYYLLFGFLYLLSLLPMRVLYLLSDVAYFIVYRLMGYRKEVVMGNLAIAFPQKSEAERIAIAKKFYRNFTDTFIETIKFISAPPSFFDKRFSADFRQVHEVYKDGRSIQFHLGHNFNWELANLAVPKYLPDQLHGVYLTINAKPIDRLFRYIRGRFGTYLIPANRMREEMLRLRDQQYILGLIADQSPSIPHKAHWTMFFGRPTAFLKQPEAAARRNDLPVFFAHFTKPRRGHYVCHAELAAAHPAELPEGALTRQYAQYLERVMTEQPELWLWSHRRWKYEHHPHWPLL</sequence>
<evidence type="ECO:0000256" key="1">
    <source>
        <dbReference type="ARBA" id="ARBA00004533"/>
    </source>
</evidence>
<accession>A0ABP8GBE3</accession>
<dbReference type="Pfam" id="PF03279">
    <property type="entry name" value="Lip_A_acyltrans"/>
    <property type="match status" value="1"/>
</dbReference>
<organism evidence="7 8">
    <name type="scientific">Flaviaesturariibacter amylovorans</name>
    <dbReference type="NCBI Taxonomy" id="1084520"/>
    <lineage>
        <taxon>Bacteria</taxon>
        <taxon>Pseudomonadati</taxon>
        <taxon>Bacteroidota</taxon>
        <taxon>Chitinophagia</taxon>
        <taxon>Chitinophagales</taxon>
        <taxon>Chitinophagaceae</taxon>
        <taxon>Flaviaestuariibacter</taxon>
    </lineage>
</organism>
<evidence type="ECO:0000313" key="7">
    <source>
        <dbReference type="EMBL" id="GAA4321151.1"/>
    </source>
</evidence>
<reference evidence="8" key="1">
    <citation type="journal article" date="2019" name="Int. J. Syst. Evol. Microbiol.">
        <title>The Global Catalogue of Microorganisms (GCM) 10K type strain sequencing project: providing services to taxonomists for standard genome sequencing and annotation.</title>
        <authorList>
            <consortium name="The Broad Institute Genomics Platform"/>
            <consortium name="The Broad Institute Genome Sequencing Center for Infectious Disease"/>
            <person name="Wu L."/>
            <person name="Ma J."/>
        </authorList>
    </citation>
    <scope>NUCLEOTIDE SEQUENCE [LARGE SCALE GENOMIC DNA]</scope>
    <source>
        <strain evidence="8">JCM 17919</strain>
    </source>
</reference>
<protein>
    <submittedName>
        <fullName evidence="7">Acetyltransferase</fullName>
    </submittedName>
</protein>
<keyword evidence="2" id="KW-1003">Cell membrane</keyword>
<evidence type="ECO:0000256" key="2">
    <source>
        <dbReference type="ARBA" id="ARBA00022475"/>
    </source>
</evidence>
<dbReference type="RefSeq" id="WP_345253381.1">
    <property type="nucleotide sequence ID" value="NZ_BAABGY010000002.1"/>
</dbReference>
<evidence type="ECO:0000256" key="4">
    <source>
        <dbReference type="ARBA" id="ARBA00022679"/>
    </source>
</evidence>
<keyword evidence="6" id="KW-0012">Acyltransferase</keyword>
<evidence type="ECO:0000256" key="3">
    <source>
        <dbReference type="ARBA" id="ARBA00022519"/>
    </source>
</evidence>
<keyword evidence="3" id="KW-0997">Cell inner membrane</keyword>
<name>A0ABP8GBE3_9BACT</name>
<comment type="subcellular location">
    <subcellularLocation>
        <location evidence="1">Cell inner membrane</location>
    </subcellularLocation>
</comment>
<dbReference type="CDD" id="cd07984">
    <property type="entry name" value="LPLAT_LABLAT-like"/>
    <property type="match status" value="1"/>
</dbReference>
<gene>
    <name evidence="7" type="ORF">GCM10023184_06740</name>
</gene>
<proteinExistence type="predicted"/>
<evidence type="ECO:0000256" key="6">
    <source>
        <dbReference type="ARBA" id="ARBA00023315"/>
    </source>
</evidence>
<dbReference type="EMBL" id="BAABGY010000002">
    <property type="protein sequence ID" value="GAA4321151.1"/>
    <property type="molecule type" value="Genomic_DNA"/>
</dbReference>
<keyword evidence="5" id="KW-0472">Membrane</keyword>
<dbReference type="PANTHER" id="PTHR30606:SF10">
    <property type="entry name" value="PHOSPHATIDYLINOSITOL MANNOSIDE ACYLTRANSFERASE"/>
    <property type="match status" value="1"/>
</dbReference>
<comment type="caution">
    <text evidence="7">The sequence shown here is derived from an EMBL/GenBank/DDBJ whole genome shotgun (WGS) entry which is preliminary data.</text>
</comment>
<dbReference type="PANTHER" id="PTHR30606">
    <property type="entry name" value="LIPID A BIOSYNTHESIS LAUROYL ACYLTRANSFERASE"/>
    <property type="match status" value="1"/>
</dbReference>
<evidence type="ECO:0000256" key="5">
    <source>
        <dbReference type="ARBA" id="ARBA00023136"/>
    </source>
</evidence>